<organism evidence="8 9">
    <name type="scientific">Pseudidiomarina marina</name>
    <dbReference type="NCBI Taxonomy" id="502366"/>
    <lineage>
        <taxon>Bacteria</taxon>
        <taxon>Pseudomonadati</taxon>
        <taxon>Pseudomonadota</taxon>
        <taxon>Gammaproteobacteria</taxon>
        <taxon>Alteromonadales</taxon>
        <taxon>Idiomarinaceae</taxon>
        <taxon>Pseudidiomarina</taxon>
    </lineage>
</organism>
<evidence type="ECO:0000313" key="8">
    <source>
        <dbReference type="EMBL" id="RUO59133.1"/>
    </source>
</evidence>
<evidence type="ECO:0000256" key="1">
    <source>
        <dbReference type="ARBA" id="ARBA00011073"/>
    </source>
</evidence>
<dbReference type="CDD" id="cd05561">
    <property type="entry name" value="Peptidases_S8_4"/>
    <property type="match status" value="1"/>
</dbReference>
<dbReference type="PROSITE" id="PS51892">
    <property type="entry name" value="SUBTILASE"/>
    <property type="match status" value="1"/>
</dbReference>
<dbReference type="PANTHER" id="PTHR43806">
    <property type="entry name" value="PEPTIDASE S8"/>
    <property type="match status" value="1"/>
</dbReference>
<dbReference type="InterPro" id="IPR015500">
    <property type="entry name" value="Peptidase_S8_subtilisin-rel"/>
</dbReference>
<dbReference type="AlphaFoldDB" id="A0A432YDZ0"/>
<accession>A0A432YDZ0</accession>
<feature type="domain" description="Peptidase S8/S53" evidence="7">
    <location>
        <begin position="206"/>
        <end position="445"/>
    </location>
</feature>
<dbReference type="Gene3D" id="3.40.50.200">
    <property type="entry name" value="Peptidase S8/S53 domain"/>
    <property type="match status" value="1"/>
</dbReference>
<feature type="active site" description="Charge relay system" evidence="5">
    <location>
        <position position="397"/>
    </location>
</feature>
<dbReference type="OrthoDB" id="5405281at2"/>
<name>A0A432YDZ0_9GAMM</name>
<dbReference type="PRINTS" id="PR00723">
    <property type="entry name" value="SUBTILISIN"/>
</dbReference>
<keyword evidence="2 5" id="KW-0645">Protease</keyword>
<evidence type="ECO:0000256" key="4">
    <source>
        <dbReference type="ARBA" id="ARBA00022825"/>
    </source>
</evidence>
<dbReference type="PANTHER" id="PTHR43806:SF11">
    <property type="entry name" value="CEREVISIN-RELATED"/>
    <property type="match status" value="1"/>
</dbReference>
<dbReference type="RefSeq" id="WP_126759982.1">
    <property type="nucleotide sequence ID" value="NZ_PIPZ01000003.1"/>
</dbReference>
<dbReference type="InterPro" id="IPR000209">
    <property type="entry name" value="Peptidase_S8/S53_dom"/>
</dbReference>
<evidence type="ECO:0000256" key="2">
    <source>
        <dbReference type="ARBA" id="ARBA00022670"/>
    </source>
</evidence>
<dbReference type="GO" id="GO:0006508">
    <property type="term" value="P:proteolysis"/>
    <property type="evidence" value="ECO:0007669"/>
    <property type="project" value="UniProtKB-KW"/>
</dbReference>
<feature type="chain" id="PRO_5019115346" description="Peptidase S8/S53 domain-containing protein" evidence="6">
    <location>
        <begin position="31"/>
        <end position="450"/>
    </location>
</feature>
<feature type="active site" description="Charge relay system" evidence="5">
    <location>
        <position position="211"/>
    </location>
</feature>
<dbReference type="GO" id="GO:0004252">
    <property type="term" value="F:serine-type endopeptidase activity"/>
    <property type="evidence" value="ECO:0007669"/>
    <property type="project" value="UniProtKB-UniRule"/>
</dbReference>
<evidence type="ECO:0000256" key="6">
    <source>
        <dbReference type="SAM" id="SignalP"/>
    </source>
</evidence>
<feature type="active site" description="Charge relay system" evidence="5">
    <location>
        <position position="242"/>
    </location>
</feature>
<evidence type="ECO:0000259" key="7">
    <source>
        <dbReference type="Pfam" id="PF00082"/>
    </source>
</evidence>
<dbReference type="InterPro" id="IPR023828">
    <property type="entry name" value="Peptidase_S8_Ser-AS"/>
</dbReference>
<evidence type="ECO:0000256" key="3">
    <source>
        <dbReference type="ARBA" id="ARBA00022801"/>
    </source>
</evidence>
<dbReference type="InterPro" id="IPR050131">
    <property type="entry name" value="Peptidase_S8_subtilisin-like"/>
</dbReference>
<reference evidence="9" key="1">
    <citation type="journal article" date="2018" name="Front. Microbiol.">
        <title>Genome-Based Analysis Reveals the Taxonomy and Diversity of the Family Idiomarinaceae.</title>
        <authorList>
            <person name="Liu Y."/>
            <person name="Lai Q."/>
            <person name="Shao Z."/>
        </authorList>
    </citation>
    <scope>NUCLEOTIDE SEQUENCE [LARGE SCALE GENOMIC DNA]</scope>
    <source>
        <strain evidence="9">PIM1</strain>
    </source>
</reference>
<dbReference type="PROSITE" id="PS00138">
    <property type="entry name" value="SUBTILASE_SER"/>
    <property type="match status" value="1"/>
</dbReference>
<evidence type="ECO:0000313" key="9">
    <source>
        <dbReference type="Proteomes" id="UP000288127"/>
    </source>
</evidence>
<gene>
    <name evidence="8" type="ORF">CWI76_08825</name>
</gene>
<evidence type="ECO:0000256" key="5">
    <source>
        <dbReference type="PROSITE-ProRule" id="PRU01240"/>
    </source>
</evidence>
<dbReference type="Pfam" id="PF00082">
    <property type="entry name" value="Peptidase_S8"/>
    <property type="match status" value="1"/>
</dbReference>
<comment type="similarity">
    <text evidence="1 5">Belongs to the peptidase S8 family.</text>
</comment>
<keyword evidence="3 5" id="KW-0378">Hydrolase</keyword>
<comment type="caution">
    <text evidence="8">The sequence shown here is derived from an EMBL/GenBank/DDBJ whole genome shotgun (WGS) entry which is preliminary data.</text>
</comment>
<dbReference type="Proteomes" id="UP000288127">
    <property type="component" value="Unassembled WGS sequence"/>
</dbReference>
<protein>
    <recommendedName>
        <fullName evidence="7">Peptidase S8/S53 domain-containing protein</fullName>
    </recommendedName>
</protein>
<keyword evidence="6" id="KW-0732">Signal</keyword>
<dbReference type="SUPFAM" id="SSF52743">
    <property type="entry name" value="Subtilisin-like"/>
    <property type="match status" value="1"/>
</dbReference>
<keyword evidence="4 5" id="KW-0720">Serine protease</keyword>
<dbReference type="InterPro" id="IPR036852">
    <property type="entry name" value="Peptidase_S8/S53_dom_sf"/>
</dbReference>
<sequence>MMIIKLARHITKRCLTLTMLTLILPTAGIAQVLDNQVQPVLQDVQRTTDRVRNQVQERVQENLQERAPETMHKFNQAVVTLTNDTMTWLPVLGENNQELFAEVTLEDGTRVLEREWLVVASNETEEVLRDMGAQMLAKQKLGAVGITVLRFKVPTEYNDEALLRRQLPKAAAASLVRHYVYDTQSMAASANTVQATQRRWCDAPLSIGMIDTAVDTAHPAFTNQTIVQKDFLTHGVAQPTAHGTAIAGLLIGSHDDYESLVPQAKLYSAAIFHRHNALQQGAALLPLLEALNWLAEQQVRVINMSLTGPGNTLLQQAVKRLSEQNILLIAAAGNDGPAAPANYPAAYEEVIAVTAVDTHGVIYRWANQGEFVEFAARGVQVKTARRDGQVGYETGTSMAAPVVAAAAACIWHDYPQQNATEVRKALQQRVIDLGENGRDSVFGFGLLTAQ</sequence>
<dbReference type="EMBL" id="PIPZ01000003">
    <property type="protein sequence ID" value="RUO59133.1"/>
    <property type="molecule type" value="Genomic_DNA"/>
</dbReference>
<proteinExistence type="inferred from homology"/>
<keyword evidence="9" id="KW-1185">Reference proteome</keyword>
<feature type="signal peptide" evidence="6">
    <location>
        <begin position="1"/>
        <end position="30"/>
    </location>
</feature>